<comment type="caution">
    <text evidence="2">The sequence shown here is derived from an EMBL/GenBank/DDBJ whole genome shotgun (WGS) entry which is preliminary data.</text>
</comment>
<accession>A0A9N8VPN5</accession>
<dbReference type="EMBL" id="CAJVPJ010000034">
    <property type="protein sequence ID" value="CAG8462422.1"/>
    <property type="molecule type" value="Genomic_DNA"/>
</dbReference>
<feature type="region of interest" description="Disordered" evidence="1">
    <location>
        <begin position="108"/>
        <end position="134"/>
    </location>
</feature>
<sequence length="178" mass="20941">MDYKVPTHAEIDDYFSTNPMSEWHLLNITEKNENDSYPKYASEYAKKLRMAMKTKGKFFMNLAEKIVDRVERREPMKENEIDIRQKQTMRDQLSESKALDEITNAIVGKRKRDDNDDDEIDNSKISKNGNIEPMVQENYEKITTSEKGHSNGFEISSFGIEVKSKQISTWDYVIQKWK</sequence>
<evidence type="ECO:0000313" key="3">
    <source>
        <dbReference type="Proteomes" id="UP000789572"/>
    </source>
</evidence>
<name>A0A9N8VPN5_9GLOM</name>
<dbReference type="Proteomes" id="UP000789572">
    <property type="component" value="Unassembled WGS sequence"/>
</dbReference>
<evidence type="ECO:0000256" key="1">
    <source>
        <dbReference type="SAM" id="MobiDB-lite"/>
    </source>
</evidence>
<keyword evidence="3" id="KW-1185">Reference proteome</keyword>
<dbReference type="AlphaFoldDB" id="A0A9N8VPN5"/>
<gene>
    <name evidence="2" type="ORF">POCULU_LOCUS631</name>
</gene>
<reference evidence="2" key="1">
    <citation type="submission" date="2021-06" db="EMBL/GenBank/DDBJ databases">
        <authorList>
            <person name="Kallberg Y."/>
            <person name="Tangrot J."/>
            <person name="Rosling A."/>
        </authorList>
    </citation>
    <scope>NUCLEOTIDE SEQUENCE</scope>
    <source>
        <strain evidence="2">IA702</strain>
    </source>
</reference>
<proteinExistence type="predicted"/>
<evidence type="ECO:0000313" key="2">
    <source>
        <dbReference type="EMBL" id="CAG8462422.1"/>
    </source>
</evidence>
<protein>
    <submittedName>
        <fullName evidence="2">5154_t:CDS:1</fullName>
    </submittedName>
</protein>
<dbReference type="OrthoDB" id="2422680at2759"/>
<organism evidence="2 3">
    <name type="scientific">Paraglomus occultum</name>
    <dbReference type="NCBI Taxonomy" id="144539"/>
    <lineage>
        <taxon>Eukaryota</taxon>
        <taxon>Fungi</taxon>
        <taxon>Fungi incertae sedis</taxon>
        <taxon>Mucoromycota</taxon>
        <taxon>Glomeromycotina</taxon>
        <taxon>Glomeromycetes</taxon>
        <taxon>Paraglomerales</taxon>
        <taxon>Paraglomeraceae</taxon>
        <taxon>Paraglomus</taxon>
    </lineage>
</organism>